<accession>A0A8J2N7C0</accession>
<evidence type="ECO:0000256" key="1">
    <source>
        <dbReference type="SAM" id="MobiDB-lite"/>
    </source>
</evidence>
<evidence type="ECO:0000313" key="3">
    <source>
        <dbReference type="Proteomes" id="UP000693738"/>
    </source>
</evidence>
<organism evidence="2 3">
    <name type="scientific">Fusarium equiseti</name>
    <name type="common">Fusarium scirpi</name>
    <dbReference type="NCBI Taxonomy" id="61235"/>
    <lineage>
        <taxon>Eukaryota</taxon>
        <taxon>Fungi</taxon>
        <taxon>Dikarya</taxon>
        <taxon>Ascomycota</taxon>
        <taxon>Pezizomycotina</taxon>
        <taxon>Sordariomycetes</taxon>
        <taxon>Hypocreomycetidae</taxon>
        <taxon>Hypocreales</taxon>
        <taxon>Nectriaceae</taxon>
        <taxon>Fusarium</taxon>
        <taxon>Fusarium incarnatum-equiseti species complex</taxon>
    </lineage>
</organism>
<feature type="compositionally biased region" description="Pro residues" evidence="1">
    <location>
        <begin position="156"/>
        <end position="165"/>
    </location>
</feature>
<proteinExistence type="predicted"/>
<comment type="caution">
    <text evidence="2">The sequence shown here is derived from an EMBL/GenBank/DDBJ whole genome shotgun (WGS) entry which is preliminary data.</text>
</comment>
<protein>
    <submittedName>
        <fullName evidence="2">Uncharacterized protein</fullName>
    </submittedName>
</protein>
<dbReference type="AlphaFoldDB" id="A0A8J2N7C0"/>
<name>A0A8J2N7C0_FUSEQ</name>
<sequence length="165" mass="19151">MESETASVHWEWPEYDGNMDIDKPEPELFVPEEEPPVPDVPFPINVSDSSLREELQELQIVKEKRLCELSREARQSNYYTSLPNSEVDWSLEGRIVCRVVRCPFYGHEFQLTNFRKHLRSTMHRRLDEWYESEVAVFPPKPGPKSPTPERRGAGVLPPPTSPVFA</sequence>
<evidence type="ECO:0000313" key="2">
    <source>
        <dbReference type="EMBL" id="CAG7555367.1"/>
    </source>
</evidence>
<reference evidence="2" key="1">
    <citation type="submission" date="2021-05" db="EMBL/GenBank/DDBJ databases">
        <authorList>
            <person name="Khan N."/>
        </authorList>
    </citation>
    <scope>NUCLEOTIDE SEQUENCE</scope>
</reference>
<feature type="region of interest" description="Disordered" evidence="1">
    <location>
        <begin position="137"/>
        <end position="165"/>
    </location>
</feature>
<dbReference type="Proteomes" id="UP000693738">
    <property type="component" value="Unassembled WGS sequence"/>
</dbReference>
<gene>
    <name evidence="2" type="ORF">FEQUK3_LOCUS1075</name>
</gene>
<dbReference type="EMBL" id="CAJSTJ010000044">
    <property type="protein sequence ID" value="CAG7555367.1"/>
    <property type="molecule type" value="Genomic_DNA"/>
</dbReference>